<evidence type="ECO:0000256" key="3">
    <source>
        <dbReference type="SAM" id="SignalP"/>
    </source>
</evidence>
<reference evidence="4 5" key="1">
    <citation type="journal article" date="2016" name="Front. Microbiol.">
        <title>Single-Cell (Meta-)Genomics of a Dimorphic Candidatus Thiomargarita nelsonii Reveals Genomic Plasticity.</title>
        <authorList>
            <person name="Flood B.E."/>
            <person name="Fliss P."/>
            <person name="Jones D.S."/>
            <person name="Dick G.J."/>
            <person name="Jain S."/>
            <person name="Kaster A.K."/>
            <person name="Winkel M."/>
            <person name="Mussmann M."/>
            <person name="Bailey J."/>
        </authorList>
    </citation>
    <scope>NUCLEOTIDE SEQUENCE [LARGE SCALE GENOMIC DNA]</scope>
    <source>
        <strain evidence="4">Hydrate Ridge</strain>
    </source>
</reference>
<feature type="signal peptide" evidence="3">
    <location>
        <begin position="1"/>
        <end position="19"/>
    </location>
</feature>
<dbReference type="InterPro" id="IPR012338">
    <property type="entry name" value="Beta-lactam/transpept-like"/>
</dbReference>
<accession>A0A0A6PCD5</accession>
<dbReference type="EMBL" id="JSZA02000031">
    <property type="protein sequence ID" value="KHD08002.1"/>
    <property type="molecule type" value="Genomic_DNA"/>
</dbReference>
<evidence type="ECO:0000313" key="4">
    <source>
        <dbReference type="EMBL" id="KHD08002.1"/>
    </source>
</evidence>
<dbReference type="Gene3D" id="3.40.710.10">
    <property type="entry name" value="DD-peptidase/beta-lactamase superfamily"/>
    <property type="match status" value="2"/>
</dbReference>
<keyword evidence="5" id="KW-1185">Reference proteome</keyword>
<dbReference type="NCBIfam" id="TIGR00666">
    <property type="entry name" value="PBP4"/>
    <property type="match status" value="1"/>
</dbReference>
<dbReference type="SUPFAM" id="SSF56601">
    <property type="entry name" value="beta-lactamase/transpeptidase-like"/>
    <property type="match status" value="1"/>
</dbReference>
<dbReference type="PRINTS" id="PR00922">
    <property type="entry name" value="DADACBPTASE3"/>
</dbReference>
<dbReference type="PANTHER" id="PTHR30023">
    <property type="entry name" value="D-ALANYL-D-ALANINE CARBOXYPEPTIDASE"/>
    <property type="match status" value="1"/>
</dbReference>
<organism evidence="4 5">
    <name type="scientific">Candidatus Thiomargarita nelsonii</name>
    <dbReference type="NCBI Taxonomy" id="1003181"/>
    <lineage>
        <taxon>Bacteria</taxon>
        <taxon>Pseudomonadati</taxon>
        <taxon>Pseudomonadota</taxon>
        <taxon>Gammaproteobacteria</taxon>
        <taxon>Thiotrichales</taxon>
        <taxon>Thiotrichaceae</taxon>
        <taxon>Thiomargarita</taxon>
    </lineage>
</organism>
<evidence type="ECO:0000256" key="2">
    <source>
        <dbReference type="ARBA" id="ARBA00022801"/>
    </source>
</evidence>
<dbReference type="Gene3D" id="3.50.80.20">
    <property type="entry name" value="D-Ala-D-Ala carboxypeptidase C, peptidase S13"/>
    <property type="match status" value="1"/>
</dbReference>
<keyword evidence="3" id="KW-0732">Signal</keyword>
<name>A0A0A6PCD5_9GAMM</name>
<evidence type="ECO:0000256" key="1">
    <source>
        <dbReference type="ARBA" id="ARBA00006096"/>
    </source>
</evidence>
<dbReference type="GO" id="GO:0004185">
    <property type="term" value="F:serine-type carboxypeptidase activity"/>
    <property type="evidence" value="ECO:0007669"/>
    <property type="project" value="InterPro"/>
</dbReference>
<keyword evidence="2" id="KW-0378">Hydrolase</keyword>
<dbReference type="Pfam" id="PF02113">
    <property type="entry name" value="Peptidase_S13"/>
    <property type="match status" value="1"/>
</dbReference>
<comment type="similarity">
    <text evidence="1">Belongs to the peptidase S13 family.</text>
</comment>
<dbReference type="Proteomes" id="UP000030428">
    <property type="component" value="Unassembled WGS sequence"/>
</dbReference>
<dbReference type="GO" id="GO:0006508">
    <property type="term" value="P:proteolysis"/>
    <property type="evidence" value="ECO:0007669"/>
    <property type="project" value="InterPro"/>
</dbReference>
<protein>
    <recommendedName>
        <fullName evidence="6">D-alanyl-D-alanine carboxypeptidase/D-alanyl-D-alanine-endopeptidase</fullName>
    </recommendedName>
</protein>
<dbReference type="InterPro" id="IPR000667">
    <property type="entry name" value="Peptidase_S13"/>
</dbReference>
<evidence type="ECO:0000313" key="5">
    <source>
        <dbReference type="Proteomes" id="UP000030428"/>
    </source>
</evidence>
<dbReference type="PANTHER" id="PTHR30023:SF0">
    <property type="entry name" value="PENICILLIN-SENSITIVE CARBOXYPEPTIDASE A"/>
    <property type="match status" value="1"/>
</dbReference>
<dbReference type="GO" id="GO:0000270">
    <property type="term" value="P:peptidoglycan metabolic process"/>
    <property type="evidence" value="ECO:0007669"/>
    <property type="project" value="TreeGrafter"/>
</dbReference>
<gene>
    <name evidence="4" type="ORF">PN36_10210</name>
</gene>
<dbReference type="AlphaFoldDB" id="A0A0A6PCD5"/>
<proteinExistence type="inferred from homology"/>
<evidence type="ECO:0008006" key="6">
    <source>
        <dbReference type="Google" id="ProtNLM"/>
    </source>
</evidence>
<feature type="chain" id="PRO_5002031848" description="D-alanyl-D-alanine carboxypeptidase/D-alanyl-D-alanine-endopeptidase" evidence="3">
    <location>
        <begin position="20"/>
        <end position="474"/>
    </location>
</feature>
<sequence length="474" mass="52478">MLNFLWLSLLMLLTVSVHSQTLLTQKIDKALNKRCLDKSQTSVSIVALPTGKVVYARHTDKPLLPASVMKIITTSAALHYLSPEYRFKTEFLYRGVRKENILQGDLIIRGGGDPRLTTEQLWHIATTIKDSGINEITGNLVVDTHFFDEYDRAPAWRAERSQRSYDAKLGALSLNFNTIAVHIRPGARLGSSLNVWLEPPAPYIQLHNTGKTSKRGGKNSVSVSRSEKVAGKLEIRVRGQRRINAQERVVLLNINNPTRYASETFRMLLLKAGVKINGETLFSKSSISAKKLYQYFSQTLSLTLKDLNTYSNNMTAEQVVKTIAAVRSGTPGSHANGLRLMSDFLDSSGVNLQGVKLVDGSGLSRKNRMTTRAMTDLLTSMFSRFDIGPDFISSLRVMGAYGVHSRRFAKSAARGKVRAKTGTLSGVSTLAGYVESKNGTVFGYALFLNNNRCGGREADKVEDRIVLAIYEYGE</sequence>
<comment type="caution">
    <text evidence="4">The sequence shown here is derived from an EMBL/GenBank/DDBJ whole genome shotgun (WGS) entry which is preliminary data.</text>
</comment>